<evidence type="ECO:0000313" key="1">
    <source>
        <dbReference type="EMBL" id="KXB36283.1"/>
    </source>
</evidence>
<comment type="caution">
    <text evidence="1">The sequence shown here is derived from an EMBL/GenBank/DDBJ whole genome shotgun (WGS) entry which is preliminary data.</text>
</comment>
<evidence type="ECO:0000313" key="2">
    <source>
        <dbReference type="Proteomes" id="UP000070422"/>
    </source>
</evidence>
<name>A0A133XZD8_9LACT</name>
<dbReference type="PATRIC" id="fig|87541.4.peg.913"/>
<reference evidence="1 2" key="1">
    <citation type="submission" date="2016-01" db="EMBL/GenBank/DDBJ databases">
        <authorList>
            <person name="Oliw E.H."/>
        </authorList>
    </citation>
    <scope>NUCLEOTIDE SEQUENCE [LARGE SCALE GENOMIC DNA]</scope>
    <source>
        <strain evidence="1 2">KA00635</strain>
    </source>
</reference>
<sequence length="48" mass="5920">MKNKRRHRKSTLILIFILEDRNLEDKENIFIENVSKKLQLCYNLSEER</sequence>
<dbReference type="EMBL" id="LSCQ01000045">
    <property type="protein sequence ID" value="KXB36283.1"/>
    <property type="molecule type" value="Genomic_DNA"/>
</dbReference>
<accession>A0A133XZD8</accession>
<organism evidence="1 2">
    <name type="scientific">Aerococcus christensenii</name>
    <dbReference type="NCBI Taxonomy" id="87541"/>
    <lineage>
        <taxon>Bacteria</taxon>
        <taxon>Bacillati</taxon>
        <taxon>Bacillota</taxon>
        <taxon>Bacilli</taxon>
        <taxon>Lactobacillales</taxon>
        <taxon>Aerococcaceae</taxon>
        <taxon>Aerococcus</taxon>
    </lineage>
</organism>
<dbReference type="AlphaFoldDB" id="A0A133XZD8"/>
<proteinExistence type="predicted"/>
<gene>
    <name evidence="1" type="ORF">HMPREF3187_00924</name>
</gene>
<protein>
    <submittedName>
        <fullName evidence="1">Uncharacterized protein</fullName>
    </submittedName>
</protein>
<dbReference type="Proteomes" id="UP000070422">
    <property type="component" value="Unassembled WGS sequence"/>
</dbReference>